<feature type="transmembrane region" description="Helical" evidence="9">
    <location>
        <begin position="127"/>
        <end position="150"/>
    </location>
</feature>
<keyword evidence="3" id="KW-1003">Cell membrane</keyword>
<feature type="transmembrane region" description="Helical" evidence="9">
    <location>
        <begin position="43"/>
        <end position="65"/>
    </location>
</feature>
<protein>
    <recommendedName>
        <fullName evidence="9">TRAP transporter small permease protein</fullName>
    </recommendedName>
</protein>
<evidence type="ECO:0000256" key="8">
    <source>
        <dbReference type="ARBA" id="ARBA00038436"/>
    </source>
</evidence>
<evidence type="ECO:0000256" key="2">
    <source>
        <dbReference type="ARBA" id="ARBA00022448"/>
    </source>
</evidence>
<comment type="similarity">
    <text evidence="8 9">Belongs to the TRAP transporter small permease family.</text>
</comment>
<comment type="caution">
    <text evidence="11">The sequence shown here is derived from an EMBL/GenBank/DDBJ whole genome shotgun (WGS) entry which is preliminary data.</text>
</comment>
<keyword evidence="12" id="KW-1185">Reference proteome</keyword>
<dbReference type="Proteomes" id="UP001597101">
    <property type="component" value="Unassembled WGS sequence"/>
</dbReference>
<comment type="function">
    <text evidence="9">Part of the tripartite ATP-independent periplasmic (TRAP) transport system.</text>
</comment>
<evidence type="ECO:0000256" key="5">
    <source>
        <dbReference type="ARBA" id="ARBA00022692"/>
    </source>
</evidence>
<dbReference type="RefSeq" id="WP_377211910.1">
    <property type="nucleotide sequence ID" value="NZ_JBHTJV010000003.1"/>
</dbReference>
<evidence type="ECO:0000256" key="7">
    <source>
        <dbReference type="ARBA" id="ARBA00023136"/>
    </source>
</evidence>
<keyword evidence="6 9" id="KW-1133">Transmembrane helix</keyword>
<evidence type="ECO:0000313" key="12">
    <source>
        <dbReference type="Proteomes" id="UP001597101"/>
    </source>
</evidence>
<keyword evidence="2 9" id="KW-0813">Transport</keyword>
<evidence type="ECO:0000313" key="11">
    <source>
        <dbReference type="EMBL" id="MFD0916075.1"/>
    </source>
</evidence>
<dbReference type="InterPro" id="IPR007387">
    <property type="entry name" value="TRAP_DctQ"/>
</dbReference>
<feature type="domain" description="Tripartite ATP-independent periplasmic transporters DctQ component" evidence="10">
    <location>
        <begin position="23"/>
        <end position="150"/>
    </location>
</feature>
<keyword evidence="4 9" id="KW-0997">Cell inner membrane</keyword>
<feature type="transmembrane region" description="Helical" evidence="9">
    <location>
        <begin position="86"/>
        <end position="107"/>
    </location>
</feature>
<dbReference type="InterPro" id="IPR055348">
    <property type="entry name" value="DctQ"/>
</dbReference>
<evidence type="ECO:0000256" key="6">
    <source>
        <dbReference type="ARBA" id="ARBA00022989"/>
    </source>
</evidence>
<evidence type="ECO:0000256" key="3">
    <source>
        <dbReference type="ARBA" id="ARBA00022475"/>
    </source>
</evidence>
<dbReference type="EMBL" id="JBHTJV010000003">
    <property type="protein sequence ID" value="MFD0916075.1"/>
    <property type="molecule type" value="Genomic_DNA"/>
</dbReference>
<keyword evidence="5 9" id="KW-0812">Transmembrane</keyword>
<accession>A0ABW3FD18</accession>
<evidence type="ECO:0000256" key="9">
    <source>
        <dbReference type="RuleBase" id="RU369079"/>
    </source>
</evidence>
<sequence length="167" mass="18222">MERITKTISNWLAAAACVVLVVLMLITFFDVVGRYFFDAPLTFAVELIGLNMGLLVFFGLAITTLNRGHIAVDLVSAASPPAIRRFLARIAAIAGSVFIALMAWRLWDRAGNFMSDGLVTDILAFPIYPIVMIMSATAGFTVVIAVYQIFFATDQAPQAHFTPDEEA</sequence>
<gene>
    <name evidence="11" type="ORF">ACFQ14_06610</name>
</gene>
<dbReference type="Pfam" id="PF04290">
    <property type="entry name" value="DctQ"/>
    <property type="match status" value="1"/>
</dbReference>
<reference evidence="12" key="1">
    <citation type="journal article" date="2019" name="Int. J. Syst. Evol. Microbiol.">
        <title>The Global Catalogue of Microorganisms (GCM) 10K type strain sequencing project: providing services to taxonomists for standard genome sequencing and annotation.</title>
        <authorList>
            <consortium name="The Broad Institute Genomics Platform"/>
            <consortium name="The Broad Institute Genome Sequencing Center for Infectious Disease"/>
            <person name="Wu L."/>
            <person name="Ma J."/>
        </authorList>
    </citation>
    <scope>NUCLEOTIDE SEQUENCE [LARGE SCALE GENOMIC DNA]</scope>
    <source>
        <strain evidence="12">CCUG 60023</strain>
    </source>
</reference>
<feature type="transmembrane region" description="Helical" evidence="9">
    <location>
        <begin position="12"/>
        <end position="37"/>
    </location>
</feature>
<dbReference type="PANTHER" id="PTHR35011">
    <property type="entry name" value="2,3-DIKETO-L-GULONATE TRAP TRANSPORTER SMALL PERMEASE PROTEIN YIAM"/>
    <property type="match status" value="1"/>
</dbReference>
<name>A0ABW3FD18_9HYPH</name>
<evidence type="ECO:0000259" key="10">
    <source>
        <dbReference type="Pfam" id="PF04290"/>
    </source>
</evidence>
<keyword evidence="7 9" id="KW-0472">Membrane</keyword>
<evidence type="ECO:0000256" key="4">
    <source>
        <dbReference type="ARBA" id="ARBA00022519"/>
    </source>
</evidence>
<dbReference type="PROSITE" id="PS51257">
    <property type="entry name" value="PROKAR_LIPOPROTEIN"/>
    <property type="match status" value="1"/>
</dbReference>
<evidence type="ECO:0000256" key="1">
    <source>
        <dbReference type="ARBA" id="ARBA00004429"/>
    </source>
</evidence>
<dbReference type="PANTHER" id="PTHR35011:SF10">
    <property type="entry name" value="TRAP TRANSPORTER SMALL PERMEASE PROTEIN"/>
    <property type="match status" value="1"/>
</dbReference>
<comment type="subunit">
    <text evidence="9">The complex comprises the extracytoplasmic solute receptor protein and the two transmembrane proteins.</text>
</comment>
<proteinExistence type="inferred from homology"/>
<comment type="subcellular location">
    <subcellularLocation>
        <location evidence="1 9">Cell inner membrane</location>
        <topology evidence="1 9">Multi-pass membrane protein</topology>
    </subcellularLocation>
</comment>
<organism evidence="11 12">
    <name type="scientific">Pseudahrensia aquimaris</name>
    <dbReference type="NCBI Taxonomy" id="744461"/>
    <lineage>
        <taxon>Bacteria</taxon>
        <taxon>Pseudomonadati</taxon>
        <taxon>Pseudomonadota</taxon>
        <taxon>Alphaproteobacteria</taxon>
        <taxon>Hyphomicrobiales</taxon>
        <taxon>Ahrensiaceae</taxon>
        <taxon>Pseudahrensia</taxon>
    </lineage>
</organism>